<evidence type="ECO:0000313" key="4">
    <source>
        <dbReference type="Proteomes" id="UP000575029"/>
    </source>
</evidence>
<feature type="non-terminal residue" evidence="3">
    <location>
        <position position="1"/>
    </location>
</feature>
<name>A0A7K6EXT9_9PASS</name>
<keyword evidence="1" id="KW-1015">Disulfide bond</keyword>
<dbReference type="Gene3D" id="1.10.287.210">
    <property type="match status" value="1"/>
</dbReference>
<reference evidence="3 4" key="1">
    <citation type="submission" date="2019-09" db="EMBL/GenBank/DDBJ databases">
        <title>Bird 10,000 Genomes (B10K) Project - Family phase.</title>
        <authorList>
            <person name="Zhang G."/>
        </authorList>
    </citation>
    <scope>NUCLEOTIDE SEQUENCE [LARGE SCALE GENOMIC DNA]</scope>
    <source>
        <strain evidence="3">B10K-DU-029-50</strain>
        <tissue evidence="3">Heart</tissue>
    </source>
</reference>
<evidence type="ECO:0000313" key="3">
    <source>
        <dbReference type="EMBL" id="NWV42955.1"/>
    </source>
</evidence>
<organism evidence="3 4">
    <name type="scientific">Grantiella picta</name>
    <dbReference type="NCBI Taxonomy" id="266360"/>
    <lineage>
        <taxon>Eukaryota</taxon>
        <taxon>Metazoa</taxon>
        <taxon>Chordata</taxon>
        <taxon>Craniata</taxon>
        <taxon>Vertebrata</taxon>
        <taxon>Euteleostomi</taxon>
        <taxon>Archelosauria</taxon>
        <taxon>Archosauria</taxon>
        <taxon>Dinosauria</taxon>
        <taxon>Saurischia</taxon>
        <taxon>Theropoda</taxon>
        <taxon>Coelurosauria</taxon>
        <taxon>Aves</taxon>
        <taxon>Neognathae</taxon>
        <taxon>Neoaves</taxon>
        <taxon>Telluraves</taxon>
        <taxon>Australaves</taxon>
        <taxon>Passeriformes</taxon>
        <taxon>Meliphagoidea</taxon>
        <taxon>Meliphagidae</taxon>
        <taxon>Grantiella</taxon>
    </lineage>
</organism>
<feature type="non-terminal residue" evidence="3">
    <location>
        <position position="94"/>
    </location>
</feature>
<feature type="signal peptide" evidence="2">
    <location>
        <begin position="1"/>
        <end position="25"/>
    </location>
</feature>
<dbReference type="PANTHER" id="PTHR10424:SF73">
    <property type="entry name" value="ENDOGENOUS RETROVIRUS GROUP FC1 ENV POLYPROTEIN-RELATED"/>
    <property type="match status" value="1"/>
</dbReference>
<accession>A0A7K6EXT9</accession>
<sequence length="94" mass="10729">TKFYGLVWWFLPWLKVCLLEKTVMSFPATIKYTENHTTNVITALQKEIMSLSQVARQKQMALDLILASQRICTVINTSCSVYIDQNGIVSTDVQ</sequence>
<keyword evidence="2" id="KW-0732">Signal</keyword>
<dbReference type="AlphaFoldDB" id="A0A7K6EXT9"/>
<keyword evidence="4" id="KW-1185">Reference proteome</keyword>
<evidence type="ECO:0000256" key="1">
    <source>
        <dbReference type="ARBA" id="ARBA00023157"/>
    </source>
</evidence>
<dbReference type="EMBL" id="VZRM01008175">
    <property type="protein sequence ID" value="NWV42955.1"/>
    <property type="molecule type" value="Genomic_DNA"/>
</dbReference>
<dbReference type="PANTHER" id="PTHR10424">
    <property type="entry name" value="VIRAL ENVELOPE PROTEIN"/>
    <property type="match status" value="1"/>
</dbReference>
<evidence type="ECO:0000256" key="2">
    <source>
        <dbReference type="SAM" id="SignalP"/>
    </source>
</evidence>
<dbReference type="InterPro" id="IPR018154">
    <property type="entry name" value="TLV/ENV_coat_polyprotein"/>
</dbReference>
<gene>
    <name evidence="3" type="primary">Ervv2_3</name>
    <name evidence="3" type="ORF">GRAPIC_R15184</name>
</gene>
<protein>
    <submittedName>
        <fullName evidence="3">ERVV2 protein</fullName>
    </submittedName>
</protein>
<dbReference type="Pfam" id="PF00429">
    <property type="entry name" value="TLV_coat"/>
    <property type="match status" value="1"/>
</dbReference>
<proteinExistence type="predicted"/>
<feature type="chain" id="PRO_5029836889" evidence="2">
    <location>
        <begin position="26"/>
        <end position="94"/>
    </location>
</feature>
<comment type="caution">
    <text evidence="3">The sequence shown here is derived from an EMBL/GenBank/DDBJ whole genome shotgun (WGS) entry which is preliminary data.</text>
</comment>
<dbReference type="Proteomes" id="UP000575029">
    <property type="component" value="Unassembled WGS sequence"/>
</dbReference>
<dbReference type="SUPFAM" id="SSF58069">
    <property type="entry name" value="Virus ectodomain"/>
    <property type="match status" value="1"/>
</dbReference>